<accession>A0ABR0EHY2</accession>
<keyword evidence="4" id="KW-1185">Reference proteome</keyword>
<dbReference type="Gene3D" id="3.40.50.1820">
    <property type="entry name" value="alpha/beta hydrolase"/>
    <property type="match status" value="1"/>
</dbReference>
<name>A0ABR0EHY2_ZASCE</name>
<feature type="domain" description="Xaa-Pro dipeptidyl-peptidase C-terminal" evidence="2">
    <location>
        <begin position="338"/>
        <end position="576"/>
    </location>
</feature>
<evidence type="ECO:0000256" key="1">
    <source>
        <dbReference type="ARBA" id="ARBA00022801"/>
    </source>
</evidence>
<dbReference type="Gene3D" id="2.60.120.260">
    <property type="entry name" value="Galactose-binding domain-like"/>
    <property type="match status" value="1"/>
</dbReference>
<dbReference type="SUPFAM" id="SSF53474">
    <property type="entry name" value="alpha/beta-Hydrolases"/>
    <property type="match status" value="1"/>
</dbReference>
<evidence type="ECO:0000259" key="2">
    <source>
        <dbReference type="SMART" id="SM00939"/>
    </source>
</evidence>
<dbReference type="EMBL" id="JAXOVC010000005">
    <property type="protein sequence ID" value="KAK4501122.1"/>
    <property type="molecule type" value="Genomic_DNA"/>
</dbReference>
<evidence type="ECO:0000313" key="4">
    <source>
        <dbReference type="Proteomes" id="UP001305779"/>
    </source>
</evidence>
<dbReference type="SUPFAM" id="SSF49785">
    <property type="entry name" value="Galactose-binding domain-like"/>
    <property type="match status" value="1"/>
</dbReference>
<dbReference type="InterPro" id="IPR005674">
    <property type="entry name" value="CocE/Ser_esterase"/>
</dbReference>
<dbReference type="InterPro" id="IPR008979">
    <property type="entry name" value="Galactose-bd-like_sf"/>
</dbReference>
<proteinExistence type="predicted"/>
<protein>
    <recommendedName>
        <fullName evidence="2">Xaa-Pro dipeptidyl-peptidase C-terminal domain-containing protein</fullName>
    </recommendedName>
</protein>
<dbReference type="NCBIfam" id="TIGR00976">
    <property type="entry name" value="CocE_NonD"/>
    <property type="match status" value="1"/>
</dbReference>
<sequence>MAASFDDDLEAVSHFTSPAPPTHDLGPLQGVYVPATDGTKTALDILFPQAPPGTTFSTILMMTRYWRNKIGEDLYKWQTYFAERGFVAIHGDVRGTGASFGEWPYHRSRLETLDFSPIMDWIIAQPWSDGRIAGTGTSYSANTADWMAERNHPALKAIVPRYSDYDPYTDVYFPGGVPNAFMGKTWGSRVKDLDLNIKRDAQGNLAPGCRPVDGPDGREMLQAAIEEHRPVPSVWEGIQEITYRDDQPSTWQGASMTDFGIAAHMDRVNEAGVPTQNWAGWMDTCTANGAIRRFLDLKARVQVIIGPWGHGGSSIFDPLDPDNNKIDPQYHAQQARAYNFIQESLEGKTQTMGKRLNYFTCGEQRWKTTQVWPLPQTYYENWYFGPNHTLSQTPSAEGTDTYPVDFTVGSGTSTRWHTGQDGSPVFYPDRAEIDKRLLCYTTSPLEQDVEITGHPVVSISLTSTSPDGAFIAYLELVAPDGKVSYLTEGQLRGIHRRVSHHSVLGPQHTFLREDAMPLVPGELAEITFVLNPLSVLVPKGYCIRLALAGADVDVFARVPAVGDPVWEVRLGESRVVLPVIPREEGVYGFGS</sequence>
<comment type="caution">
    <text evidence="3">The sequence shown here is derived from an EMBL/GenBank/DDBJ whole genome shotgun (WGS) entry which is preliminary data.</text>
</comment>
<dbReference type="Pfam" id="PF02129">
    <property type="entry name" value="Peptidase_S15"/>
    <property type="match status" value="1"/>
</dbReference>
<dbReference type="PANTHER" id="PTHR43056:SF10">
    <property type="entry name" value="COCE_NOND FAMILY, PUTATIVE (AFU_ORTHOLOGUE AFUA_7G00600)-RELATED"/>
    <property type="match status" value="1"/>
</dbReference>
<evidence type="ECO:0000313" key="3">
    <source>
        <dbReference type="EMBL" id="KAK4501122.1"/>
    </source>
</evidence>
<dbReference type="SMART" id="SM00939">
    <property type="entry name" value="PepX_C"/>
    <property type="match status" value="1"/>
</dbReference>
<dbReference type="PANTHER" id="PTHR43056">
    <property type="entry name" value="PEPTIDASE S9 PROLYL OLIGOPEPTIDASE"/>
    <property type="match status" value="1"/>
</dbReference>
<dbReference type="InterPro" id="IPR050585">
    <property type="entry name" value="Xaa-Pro_dipeptidyl-ppase/CocE"/>
</dbReference>
<dbReference type="InterPro" id="IPR029058">
    <property type="entry name" value="AB_hydrolase_fold"/>
</dbReference>
<dbReference type="InterPro" id="IPR013736">
    <property type="entry name" value="Xaa-Pro_dipept_C"/>
</dbReference>
<reference evidence="3 4" key="1">
    <citation type="journal article" date="2023" name="G3 (Bethesda)">
        <title>A chromosome-level genome assembly of Zasmidium syzygii isolated from banana leaves.</title>
        <authorList>
            <person name="van Westerhoven A.C."/>
            <person name="Mehrabi R."/>
            <person name="Talebi R."/>
            <person name="Steentjes M.B.F."/>
            <person name="Corcolon B."/>
            <person name="Chong P.A."/>
            <person name="Kema G.H.J."/>
            <person name="Seidl M.F."/>
        </authorList>
    </citation>
    <scope>NUCLEOTIDE SEQUENCE [LARGE SCALE GENOMIC DNA]</scope>
    <source>
        <strain evidence="3 4">P124</strain>
    </source>
</reference>
<organism evidence="3 4">
    <name type="scientific">Zasmidium cellare</name>
    <name type="common">Wine cellar mold</name>
    <name type="synonym">Racodium cellare</name>
    <dbReference type="NCBI Taxonomy" id="395010"/>
    <lineage>
        <taxon>Eukaryota</taxon>
        <taxon>Fungi</taxon>
        <taxon>Dikarya</taxon>
        <taxon>Ascomycota</taxon>
        <taxon>Pezizomycotina</taxon>
        <taxon>Dothideomycetes</taxon>
        <taxon>Dothideomycetidae</taxon>
        <taxon>Mycosphaerellales</taxon>
        <taxon>Mycosphaerellaceae</taxon>
        <taxon>Zasmidium</taxon>
    </lineage>
</organism>
<keyword evidence="1" id="KW-0378">Hydrolase</keyword>
<dbReference type="Gene3D" id="1.10.3020.10">
    <property type="entry name" value="alpha-amino acid ester hydrolase ( Helical cap domain)"/>
    <property type="match status" value="1"/>
</dbReference>
<dbReference type="Pfam" id="PF08530">
    <property type="entry name" value="PepX_C"/>
    <property type="match status" value="1"/>
</dbReference>
<gene>
    <name evidence="3" type="ORF">PRZ48_006928</name>
</gene>
<dbReference type="Proteomes" id="UP001305779">
    <property type="component" value="Unassembled WGS sequence"/>
</dbReference>
<dbReference type="InterPro" id="IPR000383">
    <property type="entry name" value="Xaa-Pro-like_dom"/>
</dbReference>